<dbReference type="InterPro" id="IPR041916">
    <property type="entry name" value="Anti_sigma_zinc_sf"/>
</dbReference>
<evidence type="ECO:0000256" key="1">
    <source>
        <dbReference type="ARBA" id="ARBA00004167"/>
    </source>
</evidence>
<evidence type="ECO:0000256" key="4">
    <source>
        <dbReference type="ARBA" id="ARBA00022692"/>
    </source>
</evidence>
<dbReference type="PANTHER" id="PTHR37461">
    <property type="entry name" value="ANTI-SIGMA-K FACTOR RSKA"/>
    <property type="match status" value="1"/>
</dbReference>
<dbReference type="GO" id="GO:0016989">
    <property type="term" value="F:sigma factor antagonist activity"/>
    <property type="evidence" value="ECO:0007669"/>
    <property type="project" value="TreeGrafter"/>
</dbReference>
<feature type="compositionally biased region" description="Low complexity" evidence="10">
    <location>
        <begin position="84"/>
        <end position="93"/>
    </location>
</feature>
<dbReference type="AlphaFoldDB" id="A0A1H8Z2I8"/>
<dbReference type="RefSeq" id="WP_090164888.1">
    <property type="nucleotide sequence ID" value="NZ_FOFB01000001.1"/>
</dbReference>
<feature type="domain" description="Anti-sigma K factor RskA C-terminal" evidence="12">
    <location>
        <begin position="152"/>
        <end position="256"/>
    </location>
</feature>
<feature type="coiled-coil region" evidence="9">
    <location>
        <begin position="120"/>
        <end position="154"/>
    </location>
</feature>
<reference evidence="14" key="1">
    <citation type="submission" date="2016-10" db="EMBL/GenBank/DDBJ databases">
        <authorList>
            <person name="Varghese N."/>
            <person name="Submissions S."/>
        </authorList>
    </citation>
    <scope>NUCLEOTIDE SEQUENCE [LARGE SCALE GENOMIC DNA]</scope>
    <source>
        <strain evidence="14">DSM 24740</strain>
    </source>
</reference>
<dbReference type="STRING" id="478744.SAMN05444359_101149"/>
<keyword evidence="5 11" id="KW-1133">Transmembrane helix</keyword>
<dbReference type="GO" id="GO:0005886">
    <property type="term" value="C:plasma membrane"/>
    <property type="evidence" value="ECO:0007669"/>
    <property type="project" value="UniProtKB-SubCell"/>
</dbReference>
<evidence type="ECO:0000256" key="10">
    <source>
        <dbReference type="SAM" id="MobiDB-lite"/>
    </source>
</evidence>
<evidence type="ECO:0000259" key="12">
    <source>
        <dbReference type="Pfam" id="PF10099"/>
    </source>
</evidence>
<dbReference type="Gene3D" id="1.10.10.1320">
    <property type="entry name" value="Anti-sigma factor, zinc-finger domain"/>
    <property type="match status" value="1"/>
</dbReference>
<feature type="transmembrane region" description="Helical" evidence="11">
    <location>
        <begin position="100"/>
        <end position="118"/>
    </location>
</feature>
<evidence type="ECO:0000313" key="13">
    <source>
        <dbReference type="EMBL" id="SEP58675.1"/>
    </source>
</evidence>
<keyword evidence="3" id="KW-1003">Cell membrane</keyword>
<keyword evidence="4 11" id="KW-0812">Transmembrane</keyword>
<dbReference type="InterPro" id="IPR051474">
    <property type="entry name" value="Anti-sigma-K/W_factor"/>
</dbReference>
<evidence type="ECO:0000256" key="6">
    <source>
        <dbReference type="ARBA" id="ARBA00023136"/>
    </source>
</evidence>
<evidence type="ECO:0000256" key="2">
    <source>
        <dbReference type="ARBA" id="ARBA00004236"/>
    </source>
</evidence>
<keyword evidence="9" id="KW-0175">Coiled coil</keyword>
<name>A0A1H8Z2I8_9BACT</name>
<keyword evidence="6 11" id="KW-0472">Membrane</keyword>
<evidence type="ECO:0000256" key="7">
    <source>
        <dbReference type="ARBA" id="ARBA00029829"/>
    </source>
</evidence>
<evidence type="ECO:0000256" key="3">
    <source>
        <dbReference type="ARBA" id="ARBA00022475"/>
    </source>
</evidence>
<proteinExistence type="predicted"/>
<evidence type="ECO:0000256" key="5">
    <source>
        <dbReference type="ARBA" id="ARBA00022989"/>
    </source>
</evidence>
<accession>A0A1H8Z2I8</accession>
<evidence type="ECO:0000256" key="9">
    <source>
        <dbReference type="SAM" id="Coils"/>
    </source>
</evidence>
<dbReference type="GO" id="GO:0006417">
    <property type="term" value="P:regulation of translation"/>
    <property type="evidence" value="ECO:0007669"/>
    <property type="project" value="TreeGrafter"/>
</dbReference>
<dbReference type="PANTHER" id="PTHR37461:SF1">
    <property type="entry name" value="ANTI-SIGMA-K FACTOR RSKA"/>
    <property type="match status" value="1"/>
</dbReference>
<dbReference type="Proteomes" id="UP000199021">
    <property type="component" value="Unassembled WGS sequence"/>
</dbReference>
<comment type="subcellular location">
    <subcellularLocation>
        <location evidence="2">Cell membrane</location>
    </subcellularLocation>
    <subcellularLocation>
        <location evidence="1">Membrane</location>
        <topology evidence="1">Single-pass membrane protein</topology>
    </subcellularLocation>
</comment>
<feature type="region of interest" description="Disordered" evidence="10">
    <location>
        <begin position="71"/>
        <end position="93"/>
    </location>
</feature>
<keyword evidence="14" id="KW-1185">Reference proteome</keyword>
<gene>
    <name evidence="13" type="ORF">SAMN05444359_101149</name>
</gene>
<evidence type="ECO:0000313" key="14">
    <source>
        <dbReference type="Proteomes" id="UP000199021"/>
    </source>
</evidence>
<sequence length="268" mass="29149">MDIKQYISSGILELYVLGRLPPEETREVEANAADYPEIREEIEQIELTLEGMAMAMAPEVSPELLDRVLEDLPRGSTPKPPPSSGGSDTKTTSAGGFPRILPWLLALAGLLGILYYYFTHSALTAEKEKLEEQMQMLKQECEETENILLASEQRLRDLTNPATQNIILAGTESHPDNGAVVFYNTATNKAFFTPSNLPPPPAGKQYQLWAIDADGPKDLGVLALDISADDIIEVDFLPGVAAFAITLEDEGGKPAPDLTQLRVIGNVG</sequence>
<protein>
    <recommendedName>
        <fullName evidence="8">Regulator of SigK</fullName>
    </recommendedName>
    <alternativeName>
        <fullName evidence="7">Sigma-K anti-sigma factor RskA</fullName>
    </alternativeName>
</protein>
<evidence type="ECO:0000256" key="8">
    <source>
        <dbReference type="ARBA" id="ARBA00030803"/>
    </source>
</evidence>
<dbReference type="Pfam" id="PF10099">
    <property type="entry name" value="RskA_C"/>
    <property type="match status" value="1"/>
</dbReference>
<organism evidence="13 14">
    <name type="scientific">Neolewinella agarilytica</name>
    <dbReference type="NCBI Taxonomy" id="478744"/>
    <lineage>
        <taxon>Bacteria</taxon>
        <taxon>Pseudomonadati</taxon>
        <taxon>Bacteroidota</taxon>
        <taxon>Saprospiria</taxon>
        <taxon>Saprospirales</taxon>
        <taxon>Lewinellaceae</taxon>
        <taxon>Neolewinella</taxon>
    </lineage>
</organism>
<dbReference type="OrthoDB" id="1420916at2"/>
<evidence type="ECO:0000256" key="11">
    <source>
        <dbReference type="SAM" id="Phobius"/>
    </source>
</evidence>
<dbReference type="InterPro" id="IPR018764">
    <property type="entry name" value="RskA_C"/>
</dbReference>
<dbReference type="EMBL" id="FOFB01000001">
    <property type="protein sequence ID" value="SEP58675.1"/>
    <property type="molecule type" value="Genomic_DNA"/>
</dbReference>
<dbReference type="InParanoid" id="A0A1H8Z2I8"/>